<gene>
    <name evidence="4" type="ORF">CUN48_00650</name>
</gene>
<protein>
    <submittedName>
        <fullName evidence="4">Glycosyltransferase family 1 protein</fullName>
    </submittedName>
</protein>
<evidence type="ECO:0000259" key="3">
    <source>
        <dbReference type="Pfam" id="PF13439"/>
    </source>
</evidence>
<dbReference type="SUPFAM" id="SSF53756">
    <property type="entry name" value="UDP-Glycosyltransferase/glycogen phosphorylase"/>
    <property type="match status" value="1"/>
</dbReference>
<name>A0A2M8QGQ2_9CHLR</name>
<organism evidence="4 5">
    <name type="scientific">Candidatus Thermofonsia Clade 3 bacterium</name>
    <dbReference type="NCBI Taxonomy" id="2364212"/>
    <lineage>
        <taxon>Bacteria</taxon>
        <taxon>Bacillati</taxon>
        <taxon>Chloroflexota</taxon>
        <taxon>Candidatus Thermofontia</taxon>
        <taxon>Candidatus Thermofonsia Clade 3</taxon>
    </lineage>
</organism>
<keyword evidence="1 4" id="KW-0808">Transferase</keyword>
<comment type="caution">
    <text evidence="4">The sequence shown here is derived from an EMBL/GenBank/DDBJ whole genome shotgun (WGS) entry which is preliminary data.</text>
</comment>
<proteinExistence type="predicted"/>
<evidence type="ECO:0000259" key="2">
    <source>
        <dbReference type="Pfam" id="PF00534"/>
    </source>
</evidence>
<evidence type="ECO:0000256" key="1">
    <source>
        <dbReference type="ARBA" id="ARBA00022679"/>
    </source>
</evidence>
<dbReference type="Pfam" id="PF00534">
    <property type="entry name" value="Glycos_transf_1"/>
    <property type="match status" value="1"/>
</dbReference>
<feature type="domain" description="Glycosyl transferase family 1" evidence="2">
    <location>
        <begin position="210"/>
        <end position="368"/>
    </location>
</feature>
<sequence length="394" mass="44218">MIVIDASPAVHHKAGLGRYAEELIAALALPPGIKQPSDEYVAFYHDARNAAPSKLIQSLTCIATPQRPYPWRLRALIAQMFNLSQDNLFARTIANTRERLPPPALFHATEHLLPRFKRIKTVFTLHDLIFKFFPHYHLPRNRIFLTLAMPLFLKRADAIICVSEHTRRDAMQVYGAPEEKMHVIYEGVHPRFRRVTDAKTLQAVRERYRLGDKFILAVGTVEPRKNLVTLFEAFKALREQDDGLAEEVIVVGKQGWLHESTYRAVHSLGLTGRVRFLTTVEDDDLVAIYSLARVMAFPSVYEGFGFPPLEAMACGAPVVSSNAASLPEICGDAAVLIPPLDVAEWARALQHILTDEALRRDLQARGPKQAAKFTWAVTAQATQAVYQSLLRPTA</sequence>
<dbReference type="FunFam" id="3.40.50.2000:FF:000119">
    <property type="entry name" value="Glycosyl transferase group 1"/>
    <property type="match status" value="1"/>
</dbReference>
<feature type="domain" description="Glycosyltransferase subfamily 4-like N-terminal" evidence="3">
    <location>
        <begin position="107"/>
        <end position="190"/>
    </location>
</feature>
<evidence type="ECO:0000313" key="5">
    <source>
        <dbReference type="Proteomes" id="UP000230790"/>
    </source>
</evidence>
<dbReference type="Gene3D" id="3.40.50.2000">
    <property type="entry name" value="Glycogen Phosphorylase B"/>
    <property type="match status" value="2"/>
</dbReference>
<dbReference type="InterPro" id="IPR001296">
    <property type="entry name" value="Glyco_trans_1"/>
</dbReference>
<evidence type="ECO:0000313" key="4">
    <source>
        <dbReference type="EMBL" id="PJF49005.1"/>
    </source>
</evidence>
<dbReference type="Proteomes" id="UP000230790">
    <property type="component" value="Unassembled WGS sequence"/>
</dbReference>
<accession>A0A2M8QGQ2</accession>
<dbReference type="InterPro" id="IPR028098">
    <property type="entry name" value="Glyco_trans_4-like_N"/>
</dbReference>
<dbReference type="GO" id="GO:0016757">
    <property type="term" value="F:glycosyltransferase activity"/>
    <property type="evidence" value="ECO:0007669"/>
    <property type="project" value="InterPro"/>
</dbReference>
<dbReference type="CDD" id="cd03809">
    <property type="entry name" value="GT4_MtfB-like"/>
    <property type="match status" value="1"/>
</dbReference>
<dbReference type="EMBL" id="PGTN01000002">
    <property type="protein sequence ID" value="PJF49005.1"/>
    <property type="molecule type" value="Genomic_DNA"/>
</dbReference>
<dbReference type="AlphaFoldDB" id="A0A2M8QGQ2"/>
<dbReference type="PANTHER" id="PTHR46401">
    <property type="entry name" value="GLYCOSYLTRANSFERASE WBBK-RELATED"/>
    <property type="match status" value="1"/>
</dbReference>
<dbReference type="PANTHER" id="PTHR46401:SF2">
    <property type="entry name" value="GLYCOSYLTRANSFERASE WBBK-RELATED"/>
    <property type="match status" value="1"/>
</dbReference>
<dbReference type="Pfam" id="PF13439">
    <property type="entry name" value="Glyco_transf_4"/>
    <property type="match status" value="1"/>
</dbReference>
<reference evidence="4 5" key="1">
    <citation type="submission" date="2017-11" db="EMBL/GenBank/DDBJ databases">
        <title>Evolution of Phototrophy in the Chloroflexi Phylum Driven by Horizontal Gene Transfer.</title>
        <authorList>
            <person name="Ward L.M."/>
            <person name="Hemp J."/>
            <person name="Shih P.M."/>
            <person name="Mcglynn S.E."/>
            <person name="Fischer W."/>
        </authorList>
    </citation>
    <scope>NUCLEOTIDE SEQUENCE [LARGE SCALE GENOMIC DNA]</scope>
    <source>
        <strain evidence="4">JP3_7</strain>
    </source>
</reference>
<dbReference type="GO" id="GO:0009103">
    <property type="term" value="P:lipopolysaccharide biosynthetic process"/>
    <property type="evidence" value="ECO:0007669"/>
    <property type="project" value="TreeGrafter"/>
</dbReference>